<dbReference type="STRING" id="1122213.GCA_000423365_00504"/>
<gene>
    <name evidence="1" type="ORF">MXMO3_02870</name>
</gene>
<accession>A0A2R4MHB9</accession>
<dbReference type="Proteomes" id="UP000258927">
    <property type="component" value="Chromosome"/>
</dbReference>
<evidence type="ECO:0000313" key="2">
    <source>
        <dbReference type="Proteomes" id="UP000258927"/>
    </source>
</evidence>
<name>A0A2R4MHB9_9HYPH</name>
<dbReference type="EMBL" id="CP021330">
    <property type="protein sequence ID" value="AVX05380.1"/>
    <property type="molecule type" value="Genomic_DNA"/>
</dbReference>
<protein>
    <submittedName>
        <fullName evidence="1">Uncharacterized protein</fullName>
    </submittedName>
</protein>
<dbReference type="KEGG" id="mmyr:MXMO3_02870"/>
<organism evidence="1 2">
    <name type="scientific">Maritalea myrionectae</name>
    <dbReference type="NCBI Taxonomy" id="454601"/>
    <lineage>
        <taxon>Bacteria</taxon>
        <taxon>Pseudomonadati</taxon>
        <taxon>Pseudomonadota</taxon>
        <taxon>Alphaproteobacteria</taxon>
        <taxon>Hyphomicrobiales</taxon>
        <taxon>Devosiaceae</taxon>
        <taxon>Maritalea</taxon>
    </lineage>
</organism>
<reference evidence="1 2" key="1">
    <citation type="submission" date="2017-05" db="EMBL/GenBank/DDBJ databases">
        <title>Genome Analysis of Maritalea myrionectae HL2708#5.</title>
        <authorList>
            <consortium name="Cotde Inc.-PKNU"/>
            <person name="Jang D."/>
            <person name="Oh H.-M."/>
        </authorList>
    </citation>
    <scope>NUCLEOTIDE SEQUENCE [LARGE SCALE GENOMIC DNA]</scope>
    <source>
        <strain evidence="1 2">HL2708#5</strain>
    </source>
</reference>
<evidence type="ECO:0000313" key="1">
    <source>
        <dbReference type="EMBL" id="AVX05380.1"/>
    </source>
</evidence>
<dbReference type="AlphaFoldDB" id="A0A2R4MHB9"/>
<proteinExistence type="predicted"/>
<keyword evidence="2" id="KW-1185">Reference proteome</keyword>
<sequence length="63" mass="7645">MTTFLLRTKKHKDRFNFQKLIRNCEIDFHKLGVKLQNSLENLHYLVQCTKINFIEDREGSYDL</sequence>